<feature type="compositionally biased region" description="Low complexity" evidence="2">
    <location>
        <begin position="584"/>
        <end position="593"/>
    </location>
</feature>
<feature type="compositionally biased region" description="Polar residues" evidence="2">
    <location>
        <begin position="28"/>
        <end position="40"/>
    </location>
</feature>
<accession>A0A6A6WXA8</accession>
<evidence type="ECO:0000313" key="4">
    <source>
        <dbReference type="Proteomes" id="UP000799757"/>
    </source>
</evidence>
<dbReference type="SUPFAM" id="SSF57997">
    <property type="entry name" value="Tropomyosin"/>
    <property type="match status" value="1"/>
</dbReference>
<dbReference type="Proteomes" id="UP000799757">
    <property type="component" value="Unassembled WGS sequence"/>
</dbReference>
<name>A0A6A6WXA8_9PLEO</name>
<reference evidence="3" key="1">
    <citation type="journal article" date="2020" name="Stud. Mycol.">
        <title>101 Dothideomycetes genomes: a test case for predicting lifestyles and emergence of pathogens.</title>
        <authorList>
            <person name="Haridas S."/>
            <person name="Albert R."/>
            <person name="Binder M."/>
            <person name="Bloem J."/>
            <person name="Labutti K."/>
            <person name="Salamov A."/>
            <person name="Andreopoulos B."/>
            <person name="Baker S."/>
            <person name="Barry K."/>
            <person name="Bills G."/>
            <person name="Bluhm B."/>
            <person name="Cannon C."/>
            <person name="Castanera R."/>
            <person name="Culley D."/>
            <person name="Daum C."/>
            <person name="Ezra D."/>
            <person name="Gonzalez J."/>
            <person name="Henrissat B."/>
            <person name="Kuo A."/>
            <person name="Liang C."/>
            <person name="Lipzen A."/>
            <person name="Lutzoni F."/>
            <person name="Magnuson J."/>
            <person name="Mondo S."/>
            <person name="Nolan M."/>
            <person name="Ohm R."/>
            <person name="Pangilinan J."/>
            <person name="Park H.-J."/>
            <person name="Ramirez L."/>
            <person name="Alfaro M."/>
            <person name="Sun H."/>
            <person name="Tritt A."/>
            <person name="Yoshinaga Y."/>
            <person name="Zwiers L.-H."/>
            <person name="Turgeon B."/>
            <person name="Goodwin S."/>
            <person name="Spatafora J."/>
            <person name="Crous P."/>
            <person name="Grigoriev I."/>
        </authorList>
    </citation>
    <scope>NUCLEOTIDE SEQUENCE</scope>
    <source>
        <strain evidence="3">CBS 109.77</strain>
    </source>
</reference>
<feature type="compositionally biased region" description="Polar residues" evidence="2">
    <location>
        <begin position="1"/>
        <end position="18"/>
    </location>
</feature>
<evidence type="ECO:0000256" key="1">
    <source>
        <dbReference type="SAM" id="Coils"/>
    </source>
</evidence>
<keyword evidence="4" id="KW-1185">Reference proteome</keyword>
<sequence length="593" mass="65048">MAITSPPNASAASFWSQKRQSDKASPNGAPSNGIPSTSIAPDSIAPHQSIPAKVADMKTVSTSSAPAVQSPHNSMFFKCKQLARVFEDSDDDDNDVQLSSASIDPDAKDSRIQRLEGEVAAKDARIKTLEGEGCAQDTRTQELSTTVEENELHIKELVFLSDEKARQTVQLVDELERKSKEIRHLEDKVKALENRFEAIENKVKTLEGKVDHVPLDEPAPEVPATEKSTPEKRAPKDATVVPVADSPTPNDPPPNMSESNQAPLVAQTEGTTMATPLKSPTILCRTPAPRDIIAPVFVTPDMVKSVPPVAPAPVLKFPNKNLKETTTPPKLAKVALATLKKADMDAAKGAWSATGSLPDVRNFPFEQRKELGQGPKTCIVLGEVPIQGVPKKMFMQVSEMANNFFTKQPHANQMHIPANSMVIAAARELMAWVSDVCTSPKEFSVKLRFLSNTPDADAQNIAIMSAARYLGMSTYVRHFTRHYCDEIRRQMLSLKTIALIEKFFAVDDPVFECLVNNLAHHRSKQNLPRQEQFEEFIKGHPKLAAAMEKANDAILRKRQVPTRHFQSQIGANEDNQASRKGGKPKSNGGSPSR</sequence>
<organism evidence="3 4">
    <name type="scientific">Melanomma pulvis-pyrius CBS 109.77</name>
    <dbReference type="NCBI Taxonomy" id="1314802"/>
    <lineage>
        <taxon>Eukaryota</taxon>
        <taxon>Fungi</taxon>
        <taxon>Dikarya</taxon>
        <taxon>Ascomycota</taxon>
        <taxon>Pezizomycotina</taxon>
        <taxon>Dothideomycetes</taxon>
        <taxon>Pleosporomycetidae</taxon>
        <taxon>Pleosporales</taxon>
        <taxon>Melanommataceae</taxon>
        <taxon>Melanomma</taxon>
    </lineage>
</organism>
<dbReference type="OrthoDB" id="3801338at2759"/>
<feature type="region of interest" description="Disordered" evidence="2">
    <location>
        <begin position="559"/>
        <end position="593"/>
    </location>
</feature>
<evidence type="ECO:0000313" key="3">
    <source>
        <dbReference type="EMBL" id="KAF2788357.1"/>
    </source>
</evidence>
<evidence type="ECO:0000256" key="2">
    <source>
        <dbReference type="SAM" id="MobiDB-lite"/>
    </source>
</evidence>
<keyword evidence="1" id="KW-0175">Coiled coil</keyword>
<feature type="coiled-coil region" evidence="1">
    <location>
        <begin position="168"/>
        <end position="209"/>
    </location>
</feature>
<proteinExistence type="predicted"/>
<dbReference type="EMBL" id="MU002223">
    <property type="protein sequence ID" value="KAF2788357.1"/>
    <property type="molecule type" value="Genomic_DNA"/>
</dbReference>
<feature type="region of interest" description="Disordered" evidence="2">
    <location>
        <begin position="1"/>
        <end position="49"/>
    </location>
</feature>
<dbReference type="AlphaFoldDB" id="A0A6A6WXA8"/>
<protein>
    <submittedName>
        <fullName evidence="3">Uncharacterized protein</fullName>
    </submittedName>
</protein>
<dbReference type="Gene3D" id="1.20.5.170">
    <property type="match status" value="1"/>
</dbReference>
<feature type="region of interest" description="Disordered" evidence="2">
    <location>
        <begin position="210"/>
        <end position="260"/>
    </location>
</feature>
<feature type="compositionally biased region" description="Polar residues" evidence="2">
    <location>
        <begin position="564"/>
        <end position="575"/>
    </location>
</feature>
<gene>
    <name evidence="3" type="ORF">K505DRAFT_421163</name>
</gene>